<dbReference type="EMBL" id="JAYWIO010000003">
    <property type="protein sequence ID" value="KAK7273912.1"/>
    <property type="molecule type" value="Genomic_DNA"/>
</dbReference>
<name>A0AAN9FCB5_CROPI</name>
<proteinExistence type="predicted"/>
<comment type="caution">
    <text evidence="1">The sequence shown here is derived from an EMBL/GenBank/DDBJ whole genome shotgun (WGS) entry which is preliminary data.</text>
</comment>
<organism evidence="1 2">
    <name type="scientific">Crotalaria pallida</name>
    <name type="common">Smooth rattlebox</name>
    <name type="synonym">Crotalaria striata</name>
    <dbReference type="NCBI Taxonomy" id="3830"/>
    <lineage>
        <taxon>Eukaryota</taxon>
        <taxon>Viridiplantae</taxon>
        <taxon>Streptophyta</taxon>
        <taxon>Embryophyta</taxon>
        <taxon>Tracheophyta</taxon>
        <taxon>Spermatophyta</taxon>
        <taxon>Magnoliopsida</taxon>
        <taxon>eudicotyledons</taxon>
        <taxon>Gunneridae</taxon>
        <taxon>Pentapetalae</taxon>
        <taxon>rosids</taxon>
        <taxon>fabids</taxon>
        <taxon>Fabales</taxon>
        <taxon>Fabaceae</taxon>
        <taxon>Papilionoideae</taxon>
        <taxon>50 kb inversion clade</taxon>
        <taxon>genistoids sensu lato</taxon>
        <taxon>core genistoids</taxon>
        <taxon>Crotalarieae</taxon>
        <taxon>Crotalaria</taxon>
    </lineage>
</organism>
<sequence length="135" mass="15622">MAIVETQHKYKRVEEKQCDSKASFAMHNTHGHKEGSMGNTEYVHANRMQHNKMPMARQPFRESGEIDHAERVNEVVLKHDHHRLANQIVRAIGKYSLAGPAIWSCCGKQQDEFPEYVSRARVEHFIEMDYGDKST</sequence>
<evidence type="ECO:0000313" key="1">
    <source>
        <dbReference type="EMBL" id="KAK7273912.1"/>
    </source>
</evidence>
<dbReference type="AlphaFoldDB" id="A0AAN9FCB5"/>
<gene>
    <name evidence="1" type="ORF">RIF29_14979</name>
</gene>
<keyword evidence="2" id="KW-1185">Reference proteome</keyword>
<dbReference type="Proteomes" id="UP001372338">
    <property type="component" value="Unassembled WGS sequence"/>
</dbReference>
<reference evidence="1 2" key="1">
    <citation type="submission" date="2024-01" db="EMBL/GenBank/DDBJ databases">
        <title>The genomes of 5 underutilized Papilionoideae crops provide insights into root nodulation and disease resistanc.</title>
        <authorList>
            <person name="Yuan L."/>
        </authorList>
    </citation>
    <scope>NUCLEOTIDE SEQUENCE [LARGE SCALE GENOMIC DNA]</scope>
    <source>
        <strain evidence="1">ZHUSHIDOU_FW_LH</strain>
        <tissue evidence="1">Leaf</tissue>
    </source>
</reference>
<protein>
    <submittedName>
        <fullName evidence="1">Uncharacterized protein</fullName>
    </submittedName>
</protein>
<evidence type="ECO:0000313" key="2">
    <source>
        <dbReference type="Proteomes" id="UP001372338"/>
    </source>
</evidence>
<accession>A0AAN9FCB5</accession>